<dbReference type="Gene3D" id="3.40.50.2000">
    <property type="entry name" value="Glycogen Phosphorylase B"/>
    <property type="match status" value="2"/>
</dbReference>
<dbReference type="EMBL" id="VIEB01000188">
    <property type="protein sequence ID" value="TQE01757.1"/>
    <property type="molecule type" value="Genomic_DNA"/>
</dbReference>
<keyword evidence="3 4" id="KW-0808">Transferase</keyword>
<evidence type="ECO:0000256" key="5">
    <source>
        <dbReference type="RuleBase" id="RU362057"/>
    </source>
</evidence>
<dbReference type="Proteomes" id="UP000315295">
    <property type="component" value="Unassembled WGS sequence"/>
</dbReference>
<dbReference type="FunFam" id="3.40.50.2000:FF:000054">
    <property type="entry name" value="Glycosyltransferase"/>
    <property type="match status" value="1"/>
</dbReference>
<dbReference type="PROSITE" id="PS00375">
    <property type="entry name" value="UDPGT"/>
    <property type="match status" value="1"/>
</dbReference>
<evidence type="ECO:0000256" key="1">
    <source>
        <dbReference type="ARBA" id="ARBA00009995"/>
    </source>
</evidence>
<dbReference type="PANTHER" id="PTHR48046">
    <property type="entry name" value="UDP-GLYCOSYLTRANSFERASE 72E1"/>
    <property type="match status" value="1"/>
</dbReference>
<dbReference type="InterPro" id="IPR002213">
    <property type="entry name" value="UDP_glucos_trans"/>
</dbReference>
<evidence type="ECO:0000313" key="7">
    <source>
        <dbReference type="EMBL" id="TQE01757.1"/>
    </source>
</evidence>
<evidence type="ECO:0000256" key="4">
    <source>
        <dbReference type="RuleBase" id="RU003718"/>
    </source>
</evidence>
<organism evidence="7 8">
    <name type="scientific">Malus baccata</name>
    <name type="common">Siberian crab apple</name>
    <name type="synonym">Pyrus baccata</name>
    <dbReference type="NCBI Taxonomy" id="106549"/>
    <lineage>
        <taxon>Eukaryota</taxon>
        <taxon>Viridiplantae</taxon>
        <taxon>Streptophyta</taxon>
        <taxon>Embryophyta</taxon>
        <taxon>Tracheophyta</taxon>
        <taxon>Spermatophyta</taxon>
        <taxon>Magnoliopsida</taxon>
        <taxon>eudicotyledons</taxon>
        <taxon>Gunneridae</taxon>
        <taxon>Pentapetalae</taxon>
        <taxon>rosids</taxon>
        <taxon>fabids</taxon>
        <taxon>Rosales</taxon>
        <taxon>Rosaceae</taxon>
        <taxon>Amygdaloideae</taxon>
        <taxon>Maleae</taxon>
        <taxon>Malus</taxon>
    </lineage>
</organism>
<evidence type="ECO:0000313" key="8">
    <source>
        <dbReference type="Proteomes" id="UP000315295"/>
    </source>
</evidence>
<comment type="similarity">
    <text evidence="1 4">Belongs to the UDP-glycosyltransferase family.</text>
</comment>
<feature type="region of interest" description="Disordered" evidence="6">
    <location>
        <begin position="1"/>
        <end position="23"/>
    </location>
</feature>
<dbReference type="GO" id="GO:0008194">
    <property type="term" value="F:UDP-glycosyltransferase activity"/>
    <property type="evidence" value="ECO:0007669"/>
    <property type="project" value="InterPro"/>
</dbReference>
<dbReference type="PANTHER" id="PTHR48046:SF6">
    <property type="entry name" value="GLYCOSYLTRANSFERASE"/>
    <property type="match status" value="1"/>
</dbReference>
<keyword evidence="8" id="KW-1185">Reference proteome</keyword>
<dbReference type="InterPro" id="IPR035595">
    <property type="entry name" value="UDP_glycos_trans_CS"/>
</dbReference>
<dbReference type="SUPFAM" id="SSF53756">
    <property type="entry name" value="UDP-Glycosyltransferase/glycogen phosphorylase"/>
    <property type="match status" value="1"/>
</dbReference>
<name>A0A540MSI4_MALBA</name>
<protein>
    <recommendedName>
        <fullName evidence="5">Glycosyltransferase</fullName>
        <ecNumber evidence="5">2.4.1.-</ecNumber>
    </recommendedName>
</protein>
<gene>
    <name evidence="7" type="ORF">C1H46_012557</name>
</gene>
<dbReference type="FunFam" id="3.40.50.2000:FF:000051">
    <property type="entry name" value="Glycosyltransferase"/>
    <property type="match status" value="1"/>
</dbReference>
<reference evidence="7 8" key="1">
    <citation type="journal article" date="2019" name="G3 (Bethesda)">
        <title>Sequencing of a Wild Apple (Malus baccata) Genome Unravels the Differences Between Cultivated and Wild Apple Species Regarding Disease Resistance and Cold Tolerance.</title>
        <authorList>
            <person name="Chen X."/>
        </authorList>
    </citation>
    <scope>NUCLEOTIDE SEQUENCE [LARGE SCALE GENOMIC DNA]</scope>
    <source>
        <strain evidence="8">cv. Shandingzi</strain>
        <tissue evidence="7">Leaves</tissue>
    </source>
</reference>
<dbReference type="AlphaFoldDB" id="A0A540MSI4"/>
<dbReference type="STRING" id="106549.A0A540MSI4"/>
<feature type="compositionally biased region" description="Basic residues" evidence="6">
    <location>
        <begin position="10"/>
        <end position="23"/>
    </location>
</feature>
<comment type="caution">
    <text evidence="7">The sequence shown here is derived from an EMBL/GenBank/DDBJ whole genome shotgun (WGS) entry which is preliminary data.</text>
</comment>
<evidence type="ECO:0000256" key="2">
    <source>
        <dbReference type="ARBA" id="ARBA00022676"/>
    </source>
</evidence>
<keyword evidence="2 4" id="KW-0328">Glycosyltransferase</keyword>
<evidence type="ECO:0000256" key="3">
    <source>
        <dbReference type="ARBA" id="ARBA00022679"/>
    </source>
</evidence>
<dbReference type="EC" id="2.4.1.-" evidence="5"/>
<proteinExistence type="inferred from homology"/>
<sequence length="491" mass="53989">MALDTQSHHCSNHHHNNHHKLIKPPHVAIVPTPGLGHLIPLVELAKRLVIQHNFSITFIIPNDGSHLAPQKKVLEALDSQSISYVFLPPVSFHDLPADVTIETKITLTLTRSLSALRDSLKVLNESTRLVALVVDFFGAEAFDVANEFHLSPYIFFSGNAMGLWLLFHLPHLDETTSCEYRDLPEPVLLPGCVPIQGGDFLDPVQDRSNPVYKAVVHIFKKCRSAAGIMVNSFADLEPGAFKAFKEKESGLCLPPVYPIGPVIKTSSTDGLDANECLRWLDKQPYGSVLFVSFGSGGTLSQEQLNELALGLELSGQRFIWVVKSPNETTNNASYFTVKGGENPFEFLPKGFLERTKDVGLVVSSWVPQVQVLSHESTGGFLTHCGWNSVLESIVHGVPLIAWPLYAEQRMNKVMLVDGLKVAFGVKADEKGIVGGQDIAKYVRDIIEGDEGKLLRKKMEGYKEAAKLVWAEEGSSAKSLTEVAQILNGLKN</sequence>
<accession>A0A540MSI4</accession>
<dbReference type="Pfam" id="PF00201">
    <property type="entry name" value="UDPGT"/>
    <property type="match status" value="1"/>
</dbReference>
<evidence type="ECO:0000256" key="6">
    <source>
        <dbReference type="SAM" id="MobiDB-lite"/>
    </source>
</evidence>
<dbReference type="CDD" id="cd03784">
    <property type="entry name" value="GT1_Gtf-like"/>
    <property type="match status" value="1"/>
</dbReference>